<feature type="domain" description="Ionotropic glutamate receptor L-glutamate and glycine-binding" evidence="16">
    <location>
        <begin position="16"/>
        <end position="77"/>
    </location>
</feature>
<organism evidence="17 18">
    <name type="scientific">Trichonephila clavata</name>
    <name type="common">Joro spider</name>
    <name type="synonym">Nephila clavata</name>
    <dbReference type="NCBI Taxonomy" id="2740835"/>
    <lineage>
        <taxon>Eukaryota</taxon>
        <taxon>Metazoa</taxon>
        <taxon>Ecdysozoa</taxon>
        <taxon>Arthropoda</taxon>
        <taxon>Chelicerata</taxon>
        <taxon>Arachnida</taxon>
        <taxon>Araneae</taxon>
        <taxon>Araneomorphae</taxon>
        <taxon>Entelegynae</taxon>
        <taxon>Araneoidea</taxon>
        <taxon>Nephilidae</taxon>
        <taxon>Trichonephila</taxon>
    </lineage>
</organism>
<keyword evidence="8 15" id="KW-0472">Membrane</keyword>
<evidence type="ECO:0000256" key="8">
    <source>
        <dbReference type="ARBA" id="ARBA00023136"/>
    </source>
</evidence>
<dbReference type="SUPFAM" id="SSF53850">
    <property type="entry name" value="Periplasmic binding protein-like II"/>
    <property type="match status" value="1"/>
</dbReference>
<evidence type="ECO:0000256" key="12">
    <source>
        <dbReference type="ARBA" id="ARBA00023303"/>
    </source>
</evidence>
<dbReference type="InterPro" id="IPR019594">
    <property type="entry name" value="Glu/Gly-bd"/>
</dbReference>
<dbReference type="PANTHER" id="PTHR42643:SF24">
    <property type="entry name" value="IONOTROPIC RECEPTOR 60A"/>
    <property type="match status" value="1"/>
</dbReference>
<protein>
    <submittedName>
        <fullName evidence="17">PBPe domain-containing protein</fullName>
    </submittedName>
</protein>
<dbReference type="Proteomes" id="UP000887116">
    <property type="component" value="Unassembled WGS sequence"/>
</dbReference>
<keyword evidence="10" id="KW-0325">Glycoprotein</keyword>
<keyword evidence="3" id="KW-0813">Transport</keyword>
<evidence type="ECO:0000256" key="15">
    <source>
        <dbReference type="SAM" id="Phobius"/>
    </source>
</evidence>
<comment type="subcellular location">
    <subcellularLocation>
        <location evidence="1">Cell membrane</location>
        <topology evidence="1">Multi-pass membrane protein</topology>
    </subcellularLocation>
</comment>
<evidence type="ECO:0000256" key="9">
    <source>
        <dbReference type="ARBA" id="ARBA00023170"/>
    </source>
</evidence>
<dbReference type="InterPro" id="IPR052192">
    <property type="entry name" value="Insect_Ionotropic_Sensory_Rcpt"/>
</dbReference>
<dbReference type="InterPro" id="IPR001508">
    <property type="entry name" value="Iono_Glu_rcpt_met"/>
</dbReference>
<dbReference type="AlphaFoldDB" id="A0A8X6GHH3"/>
<evidence type="ECO:0000259" key="16">
    <source>
        <dbReference type="SMART" id="SM00918"/>
    </source>
</evidence>
<dbReference type="EMBL" id="BMAO01035576">
    <property type="protein sequence ID" value="GFR04442.1"/>
    <property type="molecule type" value="Genomic_DNA"/>
</dbReference>
<comment type="caution">
    <text evidence="17">The sequence shown here is derived from an EMBL/GenBank/DDBJ whole genome shotgun (WGS) entry which is preliminary data.</text>
</comment>
<comment type="similarity">
    <text evidence="2">Belongs to the glutamate-gated ion channel (TC 1.A.10.1) family.</text>
</comment>
<feature type="binding site" evidence="13">
    <location>
        <position position="93"/>
    </location>
    <ligand>
        <name>L-glutamate</name>
        <dbReference type="ChEBI" id="CHEBI:29985"/>
    </ligand>
</feature>
<keyword evidence="5 15" id="KW-0812">Transmembrane</keyword>
<feature type="transmembrane region" description="Helical" evidence="15">
    <location>
        <begin position="185"/>
        <end position="208"/>
    </location>
</feature>
<dbReference type="PRINTS" id="PR00177">
    <property type="entry name" value="NMDARECEPTOR"/>
</dbReference>
<evidence type="ECO:0000256" key="10">
    <source>
        <dbReference type="ARBA" id="ARBA00023180"/>
    </source>
</evidence>
<name>A0A8X6GHH3_TRICU</name>
<keyword evidence="12" id="KW-0407">Ion channel</keyword>
<dbReference type="GO" id="GO:0005886">
    <property type="term" value="C:plasma membrane"/>
    <property type="evidence" value="ECO:0007669"/>
    <property type="project" value="UniProtKB-SubCell"/>
</dbReference>
<evidence type="ECO:0000256" key="4">
    <source>
        <dbReference type="ARBA" id="ARBA00022475"/>
    </source>
</evidence>
<evidence type="ECO:0000313" key="17">
    <source>
        <dbReference type="EMBL" id="GFR04442.1"/>
    </source>
</evidence>
<dbReference type="GO" id="GO:0050906">
    <property type="term" value="P:detection of stimulus involved in sensory perception"/>
    <property type="evidence" value="ECO:0007669"/>
    <property type="project" value="UniProtKB-ARBA"/>
</dbReference>
<dbReference type="Pfam" id="PF00060">
    <property type="entry name" value="Lig_chan"/>
    <property type="match status" value="1"/>
</dbReference>
<evidence type="ECO:0000256" key="1">
    <source>
        <dbReference type="ARBA" id="ARBA00004651"/>
    </source>
</evidence>
<dbReference type="Pfam" id="PF10613">
    <property type="entry name" value="Lig_chan-Glu_bd"/>
    <property type="match status" value="1"/>
</dbReference>
<evidence type="ECO:0000256" key="5">
    <source>
        <dbReference type="ARBA" id="ARBA00022692"/>
    </source>
</evidence>
<accession>A0A8X6GHH3</accession>
<dbReference type="SMART" id="SM00918">
    <property type="entry name" value="Lig_chan-Glu_bd"/>
    <property type="match status" value="1"/>
</dbReference>
<keyword evidence="18" id="KW-1185">Reference proteome</keyword>
<evidence type="ECO:0000256" key="14">
    <source>
        <dbReference type="PIRSR" id="PIRSR601508-2"/>
    </source>
</evidence>
<feature type="transmembrane region" description="Helical" evidence="15">
    <location>
        <begin position="384"/>
        <end position="405"/>
    </location>
</feature>
<dbReference type="GO" id="GO:0038023">
    <property type="term" value="F:signaling receptor activity"/>
    <property type="evidence" value="ECO:0007669"/>
    <property type="project" value="InterPro"/>
</dbReference>
<dbReference type="OrthoDB" id="6416102at2759"/>
<keyword evidence="7" id="KW-0406">Ion transport</keyword>
<feature type="transmembrane region" description="Helical" evidence="15">
    <location>
        <begin position="132"/>
        <end position="151"/>
    </location>
</feature>
<gene>
    <name evidence="17" type="primary">AVEN_237083_1</name>
    <name evidence="17" type="ORF">TNCT_282401</name>
</gene>
<keyword evidence="11" id="KW-1071">Ligand-gated ion channel</keyword>
<evidence type="ECO:0000256" key="2">
    <source>
        <dbReference type="ARBA" id="ARBA00008685"/>
    </source>
</evidence>
<evidence type="ECO:0000256" key="3">
    <source>
        <dbReference type="ARBA" id="ARBA00022448"/>
    </source>
</evidence>
<dbReference type="Gene3D" id="3.40.190.10">
    <property type="entry name" value="Periplasmic binding protein-like II"/>
    <property type="match status" value="1"/>
</dbReference>
<dbReference type="PANTHER" id="PTHR42643">
    <property type="entry name" value="IONOTROPIC RECEPTOR 20A-RELATED"/>
    <property type="match status" value="1"/>
</dbReference>
<dbReference type="GO" id="GO:0015276">
    <property type="term" value="F:ligand-gated monoatomic ion channel activity"/>
    <property type="evidence" value="ECO:0007669"/>
    <property type="project" value="InterPro"/>
</dbReference>
<proteinExistence type="inferred from homology"/>
<keyword evidence="9" id="KW-0675">Receptor</keyword>
<evidence type="ECO:0000256" key="11">
    <source>
        <dbReference type="ARBA" id="ARBA00023286"/>
    </source>
</evidence>
<reference evidence="17" key="1">
    <citation type="submission" date="2020-07" db="EMBL/GenBank/DDBJ databases">
        <title>Multicomponent nature underlies the extraordinary mechanical properties of spider dragline silk.</title>
        <authorList>
            <person name="Kono N."/>
            <person name="Nakamura H."/>
            <person name="Mori M."/>
            <person name="Yoshida Y."/>
            <person name="Ohtoshi R."/>
            <person name="Malay A.D."/>
            <person name="Moran D.A.P."/>
            <person name="Tomita M."/>
            <person name="Numata K."/>
            <person name="Arakawa K."/>
        </authorList>
    </citation>
    <scope>NUCLEOTIDE SEQUENCE</scope>
</reference>
<evidence type="ECO:0000313" key="18">
    <source>
        <dbReference type="Proteomes" id="UP000887116"/>
    </source>
</evidence>
<keyword evidence="6 15" id="KW-1133">Transmembrane helix</keyword>
<evidence type="ECO:0000256" key="6">
    <source>
        <dbReference type="ARBA" id="ARBA00022989"/>
    </source>
</evidence>
<sequence length="411" mass="46422">MEEHSTLKIGVLPSPNYLEIKRTVNHGVQLSGFQGKILAVILENLGFKYEFIVPEIRMWGHRKEDGNWTGLIGLVNTNEADMALSTIGVSEDRSKAVDFSNPFTIEGVTFLIEKSGNKSPALAYIYPFDIKIWICFFCFLIIMPVLFQIVLGRKYTYGHALLHLFASVLRQPLNIDDSSAKSKLLLAFWWPFSMILSFSYSAALLSFLTIPLQEETIKDFRELAAAVESGSHRCYSILESDIVTYLINSEKPHYTSLGRTIIRNDWFYSFTNIKEGRYISRHSVELISRTSATLLYGTGQYHPNILISKDTLALWPIAVALSKKFCCKSKVNKVISRLLSSGIPSKFLADESFKIHLVDERERTDTKSTKVKKQLSVKDISGTLMLLGSGYIISLVVLAGEIIYARIFTKK</sequence>
<evidence type="ECO:0000256" key="13">
    <source>
        <dbReference type="PIRSR" id="PIRSR601508-1"/>
    </source>
</evidence>
<feature type="site" description="Interaction with the cone snail toxin Con-ikot-ikot" evidence="14">
    <location>
        <position position="62"/>
    </location>
</feature>
<keyword evidence="4" id="KW-1003">Cell membrane</keyword>
<evidence type="ECO:0000256" key="7">
    <source>
        <dbReference type="ARBA" id="ARBA00023065"/>
    </source>
</evidence>
<dbReference type="InterPro" id="IPR001320">
    <property type="entry name" value="Iontro_rcpt_C"/>
</dbReference>
<dbReference type="Gene3D" id="1.10.287.70">
    <property type="match status" value="1"/>
</dbReference>
<feature type="site" description="Crucial to convey clamshell closure to channel opening" evidence="14">
    <location>
        <position position="217"/>
    </location>
</feature>